<evidence type="ECO:0000313" key="1">
    <source>
        <dbReference type="EMBL" id="KIW58084.1"/>
    </source>
</evidence>
<accession>A0A0D2FDG2</accession>
<dbReference type="HOGENOM" id="CLU_2223302_0_0_1"/>
<dbReference type="EMBL" id="KN847318">
    <property type="protein sequence ID" value="KIW58084.1"/>
    <property type="molecule type" value="Genomic_DNA"/>
</dbReference>
<protein>
    <submittedName>
        <fullName evidence="1">Uncharacterized protein</fullName>
    </submittedName>
</protein>
<keyword evidence="2" id="KW-1185">Reference proteome</keyword>
<organism evidence="1 2">
    <name type="scientific">Exophiala xenobiotica</name>
    <dbReference type="NCBI Taxonomy" id="348802"/>
    <lineage>
        <taxon>Eukaryota</taxon>
        <taxon>Fungi</taxon>
        <taxon>Dikarya</taxon>
        <taxon>Ascomycota</taxon>
        <taxon>Pezizomycotina</taxon>
        <taxon>Eurotiomycetes</taxon>
        <taxon>Chaetothyriomycetidae</taxon>
        <taxon>Chaetothyriales</taxon>
        <taxon>Herpotrichiellaceae</taxon>
        <taxon>Exophiala</taxon>
    </lineage>
</organism>
<dbReference type="GeneID" id="25324542"/>
<name>A0A0D2FDG2_9EURO</name>
<reference evidence="1 2" key="1">
    <citation type="submission" date="2015-01" db="EMBL/GenBank/DDBJ databases">
        <title>The Genome Sequence of Exophiala xenobiotica CBS118157.</title>
        <authorList>
            <consortium name="The Broad Institute Genomics Platform"/>
            <person name="Cuomo C."/>
            <person name="de Hoog S."/>
            <person name="Gorbushina A."/>
            <person name="Stielow B."/>
            <person name="Teixiera M."/>
            <person name="Abouelleil A."/>
            <person name="Chapman S.B."/>
            <person name="Priest M."/>
            <person name="Young S.K."/>
            <person name="Wortman J."/>
            <person name="Nusbaum C."/>
            <person name="Birren B."/>
        </authorList>
    </citation>
    <scope>NUCLEOTIDE SEQUENCE [LARGE SCALE GENOMIC DNA]</scope>
    <source>
        <strain evidence="1 2">CBS 118157</strain>
    </source>
</reference>
<evidence type="ECO:0000313" key="2">
    <source>
        <dbReference type="Proteomes" id="UP000054342"/>
    </source>
</evidence>
<sequence>MESKRLECINKTLLLLYAHKIPLGGLKLCTSVSALSAPSGKDWRKAEGLSGATGVPTRQRDELSASFLRTPARECAIFRKSDPDEDTRETPHIFQAATRFCSKHYL</sequence>
<dbReference type="RefSeq" id="XP_013318668.1">
    <property type="nucleotide sequence ID" value="XM_013463214.1"/>
</dbReference>
<proteinExistence type="predicted"/>
<gene>
    <name evidence="1" type="ORF">PV05_02634</name>
</gene>
<dbReference type="AlphaFoldDB" id="A0A0D2FDG2"/>
<dbReference type="Proteomes" id="UP000054342">
    <property type="component" value="Unassembled WGS sequence"/>
</dbReference>